<comment type="caution">
    <text evidence="2">The sequence shown here is derived from an EMBL/GenBank/DDBJ whole genome shotgun (WGS) entry which is preliminary data.</text>
</comment>
<feature type="region of interest" description="Disordered" evidence="1">
    <location>
        <begin position="202"/>
        <end position="243"/>
    </location>
</feature>
<proteinExistence type="predicted"/>
<reference evidence="2 3" key="1">
    <citation type="submission" date="2023-03" db="EMBL/GenBank/DDBJ databases">
        <title>High recombination rates correlate with genetic variation in Cardiocondyla obscurior ants.</title>
        <authorList>
            <person name="Errbii M."/>
        </authorList>
    </citation>
    <scope>NUCLEOTIDE SEQUENCE [LARGE SCALE GENOMIC DNA]</scope>
    <source>
        <strain evidence="2">Alpha-2009</strain>
        <tissue evidence="2">Whole body</tissue>
    </source>
</reference>
<evidence type="ECO:0000313" key="3">
    <source>
        <dbReference type="Proteomes" id="UP001430953"/>
    </source>
</evidence>
<keyword evidence="3" id="KW-1185">Reference proteome</keyword>
<dbReference type="AlphaFoldDB" id="A0AAW2GHJ9"/>
<dbReference type="EMBL" id="JADYXP020000004">
    <property type="protein sequence ID" value="KAL0127498.1"/>
    <property type="molecule type" value="Genomic_DNA"/>
</dbReference>
<organism evidence="2 3">
    <name type="scientific">Cardiocondyla obscurior</name>
    <dbReference type="NCBI Taxonomy" id="286306"/>
    <lineage>
        <taxon>Eukaryota</taxon>
        <taxon>Metazoa</taxon>
        <taxon>Ecdysozoa</taxon>
        <taxon>Arthropoda</taxon>
        <taxon>Hexapoda</taxon>
        <taxon>Insecta</taxon>
        <taxon>Pterygota</taxon>
        <taxon>Neoptera</taxon>
        <taxon>Endopterygota</taxon>
        <taxon>Hymenoptera</taxon>
        <taxon>Apocrita</taxon>
        <taxon>Aculeata</taxon>
        <taxon>Formicoidea</taxon>
        <taxon>Formicidae</taxon>
        <taxon>Myrmicinae</taxon>
        <taxon>Cardiocondyla</taxon>
    </lineage>
</organism>
<dbReference type="Proteomes" id="UP001430953">
    <property type="component" value="Unassembled WGS sequence"/>
</dbReference>
<feature type="region of interest" description="Disordered" evidence="1">
    <location>
        <begin position="285"/>
        <end position="313"/>
    </location>
</feature>
<feature type="compositionally biased region" description="Basic and acidic residues" evidence="1">
    <location>
        <begin position="303"/>
        <end position="313"/>
    </location>
</feature>
<evidence type="ECO:0000256" key="1">
    <source>
        <dbReference type="SAM" id="MobiDB-lite"/>
    </source>
</evidence>
<feature type="compositionally biased region" description="Basic and acidic residues" evidence="1">
    <location>
        <begin position="225"/>
        <end position="236"/>
    </location>
</feature>
<protein>
    <submittedName>
        <fullName evidence="2">Uncharacterized protein</fullName>
    </submittedName>
</protein>
<evidence type="ECO:0000313" key="2">
    <source>
        <dbReference type="EMBL" id="KAL0127498.1"/>
    </source>
</evidence>
<accession>A0AAW2GHJ9</accession>
<gene>
    <name evidence="2" type="ORF">PUN28_005643</name>
</gene>
<name>A0AAW2GHJ9_9HYME</name>
<feature type="region of interest" description="Disordered" evidence="1">
    <location>
        <begin position="35"/>
        <end position="56"/>
    </location>
</feature>
<feature type="compositionally biased region" description="Polar residues" evidence="1">
    <location>
        <begin position="202"/>
        <end position="224"/>
    </location>
</feature>
<sequence>MGHLPLAPQGRPRKMHLRRMMLPMDLSDVVMESDYDSTTSLGRKRKRERGRPPTTGEYIGLLQVKQRLREEEDLEEQRRQEKDILNPAVPLAGGLQAKATDLTARFMEELRYDPAASLAAVALEEMQRVLKVASTSKGLKGTFIKTLKESACKTSACLTNLMTRVDTAIMDSPAAETEVLRRKLEAAEKEIALLRDDIATLKNKTAKTGSPKNDSPKGQGQNKTKNLENARRHVEPEEVPAAYRPVLRGRRKMLSPPRLQYRSEEEEDPLLSRLDHLFERWCERKWGRGGIPPPTRLSPKSQQVDKSKKIKGE</sequence>